<dbReference type="AlphaFoldDB" id="A0A024QEG3"/>
<reference evidence="2 3" key="1">
    <citation type="submission" date="2014-03" db="EMBL/GenBank/DDBJ databases">
        <authorList>
            <person name="Urmite Genomes U."/>
        </authorList>
    </citation>
    <scope>NUCLEOTIDE SEQUENCE [LARGE SCALE GENOMIC DNA]</scope>
    <source>
        <strain evidence="2 3">Vm-5</strain>
    </source>
</reference>
<organism evidence="2 3">
    <name type="scientific">Virgibacillus massiliensis</name>
    <dbReference type="NCBI Taxonomy" id="1462526"/>
    <lineage>
        <taxon>Bacteria</taxon>
        <taxon>Bacillati</taxon>
        <taxon>Bacillota</taxon>
        <taxon>Bacilli</taxon>
        <taxon>Bacillales</taxon>
        <taxon>Bacillaceae</taxon>
        <taxon>Virgibacillus</taxon>
    </lineage>
</organism>
<name>A0A024QEG3_9BACI</name>
<keyword evidence="1" id="KW-0812">Transmembrane</keyword>
<accession>A0A024QEG3</accession>
<feature type="transmembrane region" description="Helical" evidence="1">
    <location>
        <begin position="37"/>
        <end position="55"/>
    </location>
</feature>
<evidence type="ECO:0000313" key="2">
    <source>
        <dbReference type="EMBL" id="CDQ40580.1"/>
    </source>
</evidence>
<keyword evidence="1" id="KW-0472">Membrane</keyword>
<comment type="caution">
    <text evidence="2">The sequence shown here is derived from an EMBL/GenBank/DDBJ whole genome shotgun (WGS) entry which is preliminary data.</text>
</comment>
<feature type="transmembrane region" description="Helical" evidence="1">
    <location>
        <begin position="6"/>
        <end position="25"/>
    </location>
</feature>
<dbReference type="EMBL" id="CCDP010000002">
    <property type="protein sequence ID" value="CDQ40580.1"/>
    <property type="molecule type" value="Genomic_DNA"/>
</dbReference>
<evidence type="ECO:0000313" key="3">
    <source>
        <dbReference type="Proteomes" id="UP000028875"/>
    </source>
</evidence>
<keyword evidence="3" id="KW-1185">Reference proteome</keyword>
<evidence type="ECO:0000256" key="1">
    <source>
        <dbReference type="SAM" id="Phobius"/>
    </source>
</evidence>
<dbReference type="STRING" id="1462526.BN990_02905"/>
<protein>
    <submittedName>
        <fullName evidence="2">Uncharacterized protein</fullName>
    </submittedName>
</protein>
<proteinExistence type="predicted"/>
<keyword evidence="1" id="KW-1133">Transmembrane helix</keyword>
<reference evidence="3" key="2">
    <citation type="submission" date="2014-05" db="EMBL/GenBank/DDBJ databases">
        <title>Draft genome sequence of Virgibacillus massiliensis Vm-5.</title>
        <authorList>
            <person name="Khelaifia S."/>
            <person name="Croce O."/>
            <person name="Lagier J.C."/>
            <person name="Raoult D."/>
        </authorList>
    </citation>
    <scope>NUCLEOTIDE SEQUENCE [LARGE SCALE GENOMIC DNA]</scope>
    <source>
        <strain evidence="3">Vm-5</strain>
    </source>
</reference>
<sequence>MHAVLFGLIGIYMFMCLILFITLIKAAQTKNTPNKKLALRALFTMFSGGVLGYLFTNAIS</sequence>
<gene>
    <name evidence="2" type="ORF">BN990_02905</name>
</gene>
<dbReference type="Proteomes" id="UP000028875">
    <property type="component" value="Unassembled WGS sequence"/>
</dbReference>